<dbReference type="InterPro" id="IPR023888">
    <property type="entry name" value="SdpC-like"/>
</dbReference>
<sequence length="233" mass="24685">MGDIVFYSSSSRTFRISVAMLLSLLLGPVGISSAQASVATTVSTKKTDFRGNYSAEDALRLLLAGIGPLAESNPRLLSLLGFAADRPVPTLAEVDPIVQDFLVYYPGFSSEVLPKLRSGKPRSVEAGLATFTEKFYDYLAYRKAITDPQDAQQVTPYGCGVTWTCAAVAAFVVANGALYANVAVATFVVVAGGAVLVLLVVPGYLANKDYMTTAGVEEIGRDTAIAELTRALR</sequence>
<name>A0ABV0GXN6_PAENI</name>
<accession>A0ABV0GXN6</accession>
<evidence type="ECO:0000256" key="1">
    <source>
        <dbReference type="SAM" id="Phobius"/>
    </source>
</evidence>
<proteinExistence type="predicted"/>
<dbReference type="Proteomes" id="UP001448614">
    <property type="component" value="Unassembled WGS sequence"/>
</dbReference>
<keyword evidence="3" id="KW-1185">Reference proteome</keyword>
<feature type="transmembrane region" description="Helical" evidence="1">
    <location>
        <begin position="178"/>
        <end position="201"/>
    </location>
</feature>
<evidence type="ECO:0000313" key="3">
    <source>
        <dbReference type="Proteomes" id="UP001448614"/>
    </source>
</evidence>
<dbReference type="RefSeq" id="WP_223945315.1">
    <property type="nucleotide sequence ID" value="NZ_JBBMFV010000004.1"/>
</dbReference>
<reference evidence="2 3" key="1">
    <citation type="journal article" date="2024" name="Appl. Microbiol. Biotechnol.">
        <title>Biosynthetic gene clusters with biotechnological applications in novel Antarctic isolates from Actinomycetota.</title>
        <authorList>
            <person name="Bruna P."/>
            <person name="Nunez-Montero K."/>
            <person name="Contreras M.J."/>
            <person name="Leal K."/>
            <person name="Garcia M."/>
            <person name="Abanto M."/>
            <person name="Barrientos L."/>
        </authorList>
    </citation>
    <scope>NUCLEOTIDE SEQUENCE [LARGE SCALE GENOMIC DNA]</scope>
    <source>
        <strain evidence="2 3">Se16.17</strain>
    </source>
</reference>
<gene>
    <name evidence="2" type="ORF">V3C41_19530</name>
</gene>
<keyword evidence="1" id="KW-0472">Membrane</keyword>
<keyword evidence="1" id="KW-0812">Transmembrane</keyword>
<dbReference type="Pfam" id="PF26137">
    <property type="entry name" value="Toxin_SdpC"/>
    <property type="match status" value="1"/>
</dbReference>
<dbReference type="EMBL" id="JBBMFV010000004">
    <property type="protein sequence ID" value="MEO3943269.1"/>
    <property type="molecule type" value="Genomic_DNA"/>
</dbReference>
<protein>
    <submittedName>
        <fullName evidence="2">Uncharacterized protein</fullName>
    </submittedName>
</protein>
<evidence type="ECO:0000313" key="2">
    <source>
        <dbReference type="EMBL" id="MEO3943269.1"/>
    </source>
</evidence>
<keyword evidence="1" id="KW-1133">Transmembrane helix</keyword>
<organism evidence="2 3">
    <name type="scientific">Paenarthrobacter nicotinovorans</name>
    <name type="common">Arthrobacter nicotinovorans</name>
    <dbReference type="NCBI Taxonomy" id="29320"/>
    <lineage>
        <taxon>Bacteria</taxon>
        <taxon>Bacillati</taxon>
        <taxon>Actinomycetota</taxon>
        <taxon>Actinomycetes</taxon>
        <taxon>Micrococcales</taxon>
        <taxon>Micrococcaceae</taxon>
        <taxon>Paenarthrobacter</taxon>
    </lineage>
</organism>
<comment type="caution">
    <text evidence="2">The sequence shown here is derived from an EMBL/GenBank/DDBJ whole genome shotgun (WGS) entry which is preliminary data.</text>
</comment>